<proteinExistence type="predicted"/>
<dbReference type="PANTHER" id="PTHR33974:SF25">
    <property type="entry name" value="SMALL PHOSPHATASE-LIKE PROTEIN 2, PUTATIVE-RELATED"/>
    <property type="match status" value="1"/>
</dbReference>
<evidence type="ECO:0000313" key="2">
    <source>
        <dbReference type="Proteomes" id="UP001229421"/>
    </source>
</evidence>
<keyword evidence="2" id="KW-1185">Reference proteome</keyword>
<evidence type="ECO:0000313" key="1">
    <source>
        <dbReference type="EMBL" id="KAK1407043.1"/>
    </source>
</evidence>
<dbReference type="EMBL" id="JAUHHV010000011">
    <property type="protein sequence ID" value="KAK1407043.1"/>
    <property type="molecule type" value="Genomic_DNA"/>
</dbReference>
<dbReference type="PANTHER" id="PTHR33974">
    <property type="entry name" value="VASCULAR-RELATED UNKNOWN PROTEIN 1-RELATED"/>
    <property type="match status" value="1"/>
</dbReference>
<gene>
    <name evidence="1" type="ORF">QVD17_38653</name>
</gene>
<dbReference type="Proteomes" id="UP001229421">
    <property type="component" value="Unassembled WGS sequence"/>
</dbReference>
<accession>A0AAD8NGE8</accession>
<protein>
    <submittedName>
        <fullName evidence="1">Uncharacterized protein</fullName>
    </submittedName>
</protein>
<organism evidence="1 2">
    <name type="scientific">Tagetes erecta</name>
    <name type="common">African marigold</name>
    <dbReference type="NCBI Taxonomy" id="13708"/>
    <lineage>
        <taxon>Eukaryota</taxon>
        <taxon>Viridiplantae</taxon>
        <taxon>Streptophyta</taxon>
        <taxon>Embryophyta</taxon>
        <taxon>Tracheophyta</taxon>
        <taxon>Spermatophyta</taxon>
        <taxon>Magnoliopsida</taxon>
        <taxon>eudicotyledons</taxon>
        <taxon>Gunneridae</taxon>
        <taxon>Pentapetalae</taxon>
        <taxon>asterids</taxon>
        <taxon>campanulids</taxon>
        <taxon>Asterales</taxon>
        <taxon>Asteraceae</taxon>
        <taxon>Asteroideae</taxon>
        <taxon>Heliantheae alliance</taxon>
        <taxon>Tageteae</taxon>
        <taxon>Tagetes</taxon>
    </lineage>
</organism>
<comment type="caution">
    <text evidence="1">The sequence shown here is derived from an EMBL/GenBank/DDBJ whole genome shotgun (WGS) entry which is preliminary data.</text>
</comment>
<name>A0AAD8NGE8_TARER</name>
<dbReference type="AlphaFoldDB" id="A0AAD8NGE8"/>
<reference evidence="1" key="1">
    <citation type="journal article" date="2023" name="bioRxiv">
        <title>Improved chromosome-level genome assembly for marigold (Tagetes erecta).</title>
        <authorList>
            <person name="Jiang F."/>
            <person name="Yuan L."/>
            <person name="Wang S."/>
            <person name="Wang H."/>
            <person name="Xu D."/>
            <person name="Wang A."/>
            <person name="Fan W."/>
        </authorList>
    </citation>
    <scope>NUCLEOTIDE SEQUENCE</scope>
    <source>
        <strain evidence="1">WSJ</strain>
        <tissue evidence="1">Leaf</tissue>
    </source>
</reference>
<sequence length="158" mass="17995">MKNFQETPMNNIDEEPEESSWTFYFEEFLWQNDQKMIMSCNETLNSLAPDATSSSMIKKAACFQDDQTKKLTLKKRKNKGVVIDDSLEDTASSPLSGAKVTYFDQVEINSKNKKTLHMSEEKVVTCEDQNKIMVSSNMELRKRGLCLAPLSSLANYLS</sequence>
<dbReference type="GO" id="GO:0010089">
    <property type="term" value="P:xylem development"/>
    <property type="evidence" value="ECO:0007669"/>
    <property type="project" value="InterPro"/>
</dbReference>
<dbReference type="InterPro" id="IPR039280">
    <property type="entry name" value="VUP"/>
</dbReference>